<dbReference type="Pfam" id="PF01255">
    <property type="entry name" value="Prenyltransf"/>
    <property type="match status" value="1"/>
</dbReference>
<geneLocation type="plasmid" evidence="4">
    <name>pfdu301d</name>
</geneLocation>
<feature type="binding site" evidence="2">
    <location>
        <position position="62"/>
    </location>
    <ligand>
        <name>substrate</name>
    </ligand>
</feature>
<protein>
    <recommendedName>
        <fullName evidence="2">Isoprenyl transferase</fullName>
        <ecNumber evidence="2">2.5.1.-</ecNumber>
    </recommendedName>
</protein>
<dbReference type="PROSITE" id="PS01066">
    <property type="entry name" value="UPP_SYNTHASE"/>
    <property type="match status" value="1"/>
</dbReference>
<reference evidence="3 4" key="1">
    <citation type="submission" date="2019-10" db="EMBL/GenBank/DDBJ databases">
        <title>Complete genome sequences for adaption low water activity.</title>
        <authorList>
            <person name="Zhao L."/>
            <person name="Zhong J."/>
        </authorList>
    </citation>
    <scope>NUCLEOTIDE SEQUENCE [LARGE SCALE GENOMIC DNA]</scope>
    <source>
        <strain evidence="3 4">FDU301</strain>
        <plasmid evidence="4">pfdu301d</plasmid>
    </source>
</reference>
<gene>
    <name evidence="3" type="ORF">FDZ14_35005</name>
</gene>
<keyword evidence="3" id="KW-0614">Plasmid</keyword>
<dbReference type="SUPFAM" id="SSF64005">
    <property type="entry name" value="Undecaprenyl diphosphate synthase"/>
    <property type="match status" value="1"/>
</dbReference>
<feature type="binding site" evidence="2">
    <location>
        <begin position="12"/>
        <end position="15"/>
    </location>
    <ligand>
        <name>substrate</name>
    </ligand>
</feature>
<dbReference type="GO" id="GO:0045547">
    <property type="term" value="F:ditrans,polycis-polyprenyl diphosphate synthase [(2E,6E)-farnesyl diphosphate specific] activity"/>
    <property type="evidence" value="ECO:0007669"/>
    <property type="project" value="TreeGrafter"/>
</dbReference>
<dbReference type="NCBIfam" id="NF011405">
    <property type="entry name" value="PRK14830.1"/>
    <property type="match status" value="1"/>
</dbReference>
<sequence length="232" mass="26972">MLPKHIGLIMDGNGRWGKKKGLSRSHGHFEGIKSLEMVINTGINLGIDVITFYTFSSQNWKRSKEEVEYLMELPTIFFREKISEFMSKNIRVRVSGNIDELPLETRKTLVQAIRETKDNTGVIINFAFNYGGREEIIQATKKIVEDMQKGELSKDKVDERCLETYLYTNSLPSPDLIIRTGGEQRLSNFLLWQSAYTQLYFTDVLFPDFNEEDFLKAINHFKMTVKGRDLYY</sequence>
<dbReference type="NCBIfam" id="TIGR00055">
    <property type="entry name" value="uppS"/>
    <property type="match status" value="1"/>
</dbReference>
<accession>A0A6M6E329</accession>
<evidence type="ECO:0000313" key="4">
    <source>
        <dbReference type="Proteomes" id="UP000501076"/>
    </source>
</evidence>
<dbReference type="HAMAP" id="MF_01139">
    <property type="entry name" value="ISPT"/>
    <property type="match status" value="1"/>
</dbReference>
<evidence type="ECO:0000256" key="1">
    <source>
        <dbReference type="ARBA" id="ARBA00022679"/>
    </source>
</evidence>
<comment type="caution">
    <text evidence="2">Lacks conserved residue(s) required for the propagation of feature annotation.</text>
</comment>
<dbReference type="FunFam" id="3.40.1180.10:FF:000001">
    <property type="entry name" value="(2E,6E)-farnesyl-diphosphate-specific ditrans,polycis-undecaprenyl-diphosphate synthase"/>
    <property type="match status" value="1"/>
</dbReference>
<dbReference type="Gene3D" id="3.40.1180.10">
    <property type="entry name" value="Decaprenyl diphosphate synthase-like"/>
    <property type="match status" value="1"/>
</dbReference>
<proteinExistence type="inferred from homology"/>
<comment type="function">
    <text evidence="2">Catalyzes the condensation of isopentenyl diphosphate (IPP) with allylic pyrophosphates generating different type of terpenoids.</text>
</comment>
<dbReference type="GO" id="GO:0000287">
    <property type="term" value="F:magnesium ion binding"/>
    <property type="evidence" value="ECO:0007669"/>
    <property type="project" value="UniProtKB-UniRule"/>
</dbReference>
<dbReference type="Proteomes" id="UP000501076">
    <property type="component" value="Plasmid pFDU301D"/>
</dbReference>
<feature type="binding site" evidence="2">
    <location>
        <position position="11"/>
    </location>
    <ligand>
        <name>Mg(2+)</name>
        <dbReference type="ChEBI" id="CHEBI:18420"/>
    </ligand>
</feature>
<feature type="active site" description="Proton acceptor" evidence="2">
    <location>
        <position position="59"/>
    </location>
</feature>
<dbReference type="PANTHER" id="PTHR10291">
    <property type="entry name" value="DEHYDRODOLICHYL DIPHOSPHATE SYNTHASE FAMILY MEMBER"/>
    <property type="match status" value="1"/>
</dbReference>
<dbReference type="EMBL" id="CP045276">
    <property type="protein sequence ID" value="QJX81322.1"/>
    <property type="molecule type" value="Genomic_DNA"/>
</dbReference>
<feature type="binding site" evidence="2">
    <location>
        <position position="28"/>
    </location>
    <ligand>
        <name>substrate</name>
    </ligand>
</feature>
<dbReference type="EC" id="2.5.1.-" evidence="2"/>
<dbReference type="CDD" id="cd00475">
    <property type="entry name" value="Cis_IPPS"/>
    <property type="match status" value="1"/>
</dbReference>
<dbReference type="InterPro" id="IPR036424">
    <property type="entry name" value="UPP_synth-like_sf"/>
</dbReference>
<organism evidence="3 4">
    <name type="scientific">Priestia megaterium</name>
    <name type="common">Bacillus megaterium</name>
    <dbReference type="NCBI Taxonomy" id="1404"/>
    <lineage>
        <taxon>Bacteria</taxon>
        <taxon>Bacillati</taxon>
        <taxon>Bacillota</taxon>
        <taxon>Bacilli</taxon>
        <taxon>Bacillales</taxon>
        <taxon>Bacillaceae</taxon>
        <taxon>Priestia</taxon>
    </lineage>
</organism>
<comment type="cofactor">
    <cofactor evidence="2">
        <name>Mg(2+)</name>
        <dbReference type="ChEBI" id="CHEBI:18420"/>
    </cofactor>
    <text evidence="2">Binds 2 magnesium ions per subunit.</text>
</comment>
<feature type="binding site" evidence="2">
    <location>
        <begin position="185"/>
        <end position="187"/>
    </location>
    <ligand>
        <name>substrate</name>
    </ligand>
</feature>
<dbReference type="AlphaFoldDB" id="A0A6M6E329"/>
<dbReference type="RefSeq" id="WP_171779293.1">
    <property type="nucleotide sequence ID" value="NZ_CP045276.1"/>
</dbReference>
<feature type="binding site" evidence="2">
    <location>
        <position position="16"/>
    </location>
    <ligand>
        <name>substrate</name>
    </ligand>
</feature>
<dbReference type="PANTHER" id="PTHR10291:SF0">
    <property type="entry name" value="DEHYDRODOLICHYL DIPHOSPHATE SYNTHASE 2"/>
    <property type="match status" value="1"/>
</dbReference>
<evidence type="ECO:0000256" key="2">
    <source>
        <dbReference type="HAMAP-Rule" id="MF_01139"/>
    </source>
</evidence>
<evidence type="ECO:0000313" key="3">
    <source>
        <dbReference type="EMBL" id="QJX81322.1"/>
    </source>
</evidence>
<name>A0A6M6E329_PRIMG</name>
<feature type="active site" evidence="2">
    <location>
        <position position="11"/>
    </location>
</feature>
<feature type="binding site" evidence="2">
    <location>
        <position position="24"/>
    </location>
    <ligand>
        <name>substrate</name>
    </ligand>
</feature>
<keyword evidence="2" id="KW-0479">Metal-binding</keyword>
<feature type="binding site" evidence="2">
    <location>
        <position position="179"/>
    </location>
    <ligand>
        <name>substrate</name>
    </ligand>
</feature>
<keyword evidence="2" id="KW-0460">Magnesium</keyword>
<dbReference type="InterPro" id="IPR001441">
    <property type="entry name" value="UPP_synth-like"/>
</dbReference>
<dbReference type="InterPro" id="IPR018520">
    <property type="entry name" value="UPP_synth-like_CS"/>
</dbReference>
<feature type="binding site" evidence="2">
    <location>
        <position position="60"/>
    </location>
    <ligand>
        <name>substrate</name>
    </ligand>
</feature>
<dbReference type="GO" id="GO:0016094">
    <property type="term" value="P:polyprenol biosynthetic process"/>
    <property type="evidence" value="ECO:0007669"/>
    <property type="project" value="TreeGrafter"/>
</dbReference>
<comment type="subunit">
    <text evidence="2">Homodimer.</text>
</comment>
<keyword evidence="1 2" id="KW-0808">Transferase</keyword>
<comment type="similarity">
    <text evidence="2">Belongs to the UPP synthase family.</text>
</comment>